<name>A0A1G2B3R4_9BACT</name>
<comment type="caution">
    <text evidence="2">The sequence shown here is derived from an EMBL/GenBank/DDBJ whole genome shotgun (WGS) entry which is preliminary data.</text>
</comment>
<evidence type="ECO:0000256" key="1">
    <source>
        <dbReference type="SAM" id="Phobius"/>
    </source>
</evidence>
<keyword evidence="1" id="KW-0812">Transmembrane</keyword>
<keyword evidence="1" id="KW-1133">Transmembrane helix</keyword>
<gene>
    <name evidence="2" type="ORF">A2898_04750</name>
</gene>
<organism evidence="2 3">
    <name type="scientific">Candidatus Kerfeldbacteria bacterium RIFCSPLOWO2_01_FULL_48_11</name>
    <dbReference type="NCBI Taxonomy" id="1798543"/>
    <lineage>
        <taxon>Bacteria</taxon>
        <taxon>Candidatus Kerfeldiibacteriota</taxon>
    </lineage>
</organism>
<sequence length="264" mass="31061">MYYLLPGVWEQQVRAGWIAKLVSFVVASIVNAFFVWPFHRWLLHGVPFRCLRWLANDHRGHHAVTEIKLRPSDDGVGRVILNEYPIVEKHQHAHSAFPCYALPVFWVVFSPAILLGLWIFSTSPLLLTWLSAITLSLIGYETFHAAYHFPYEWWEPKVNHRYFGWFWRPVYGFHMFHHANIRANEGVFDPFGLFFLVDWLMKTLVIPKKLLLHNRVATAEEFKAPKPWGFISWIDRWVEKREREIMRNDTPAPPVAHPIPQGVS</sequence>
<evidence type="ECO:0000313" key="2">
    <source>
        <dbReference type="EMBL" id="OGY82867.1"/>
    </source>
</evidence>
<evidence type="ECO:0008006" key="4">
    <source>
        <dbReference type="Google" id="ProtNLM"/>
    </source>
</evidence>
<evidence type="ECO:0000313" key="3">
    <source>
        <dbReference type="Proteomes" id="UP000179164"/>
    </source>
</evidence>
<dbReference type="EMBL" id="MHKE01000017">
    <property type="protein sequence ID" value="OGY82867.1"/>
    <property type="molecule type" value="Genomic_DNA"/>
</dbReference>
<dbReference type="Proteomes" id="UP000179164">
    <property type="component" value="Unassembled WGS sequence"/>
</dbReference>
<proteinExistence type="predicted"/>
<accession>A0A1G2B3R4</accession>
<feature type="transmembrane region" description="Helical" evidence="1">
    <location>
        <begin position="99"/>
        <end position="120"/>
    </location>
</feature>
<feature type="transmembrane region" description="Helical" evidence="1">
    <location>
        <begin position="126"/>
        <end position="147"/>
    </location>
</feature>
<keyword evidence="1" id="KW-0472">Membrane</keyword>
<reference evidence="2 3" key="1">
    <citation type="journal article" date="2016" name="Nat. Commun.">
        <title>Thousands of microbial genomes shed light on interconnected biogeochemical processes in an aquifer system.</title>
        <authorList>
            <person name="Anantharaman K."/>
            <person name="Brown C.T."/>
            <person name="Hug L.A."/>
            <person name="Sharon I."/>
            <person name="Castelle C.J."/>
            <person name="Probst A.J."/>
            <person name="Thomas B.C."/>
            <person name="Singh A."/>
            <person name="Wilkins M.J."/>
            <person name="Karaoz U."/>
            <person name="Brodie E.L."/>
            <person name="Williams K.H."/>
            <person name="Hubbard S.S."/>
            <person name="Banfield J.F."/>
        </authorList>
    </citation>
    <scope>NUCLEOTIDE SEQUENCE [LARGE SCALE GENOMIC DNA]</scope>
</reference>
<dbReference type="AlphaFoldDB" id="A0A1G2B3R4"/>
<feature type="transmembrane region" description="Helical" evidence="1">
    <location>
        <begin position="15"/>
        <end position="36"/>
    </location>
</feature>
<protein>
    <recommendedName>
        <fullName evidence="4">Fatty acid hydroxylase domain-containing protein</fullName>
    </recommendedName>
</protein>